<evidence type="ECO:0000259" key="14">
    <source>
        <dbReference type="PROSITE" id="PS51362"/>
    </source>
</evidence>
<feature type="compositionally biased region" description="Basic residues" evidence="12">
    <location>
        <begin position="323"/>
        <end position="341"/>
    </location>
</feature>
<evidence type="ECO:0000256" key="4">
    <source>
        <dbReference type="ARBA" id="ARBA00022525"/>
    </source>
</evidence>
<evidence type="ECO:0000256" key="5">
    <source>
        <dbReference type="ARBA" id="ARBA00022729"/>
    </source>
</evidence>
<keyword evidence="13" id="KW-0812">Transmembrane</keyword>
<dbReference type="PROSITE" id="PS51362">
    <property type="entry name" value="TGF_BETA_2"/>
    <property type="match status" value="1"/>
</dbReference>
<dbReference type="KEGG" id="scac:106084316"/>
<dbReference type="PROSITE" id="PS00250">
    <property type="entry name" value="TGF_BETA_1"/>
    <property type="match status" value="1"/>
</dbReference>
<dbReference type="InterPro" id="IPR001111">
    <property type="entry name" value="TGF-b_propeptide"/>
</dbReference>
<evidence type="ECO:0000256" key="6">
    <source>
        <dbReference type="ARBA" id="ARBA00023030"/>
    </source>
</evidence>
<dbReference type="EnsemblMetazoa" id="SCAU002842-RA">
    <property type="protein sequence ID" value="SCAU002842-PA"/>
    <property type="gene ID" value="SCAU002842"/>
</dbReference>
<evidence type="ECO:0000313" key="15">
    <source>
        <dbReference type="EnsemblMetazoa" id="SCAU002842-PA"/>
    </source>
</evidence>
<dbReference type="OrthoDB" id="5987191at2759"/>
<feature type="region of interest" description="Disordered" evidence="12">
    <location>
        <begin position="322"/>
        <end position="355"/>
    </location>
</feature>
<evidence type="ECO:0000256" key="7">
    <source>
        <dbReference type="ARBA" id="ARBA00023157"/>
    </source>
</evidence>
<dbReference type="InterPro" id="IPR015615">
    <property type="entry name" value="TGF-beta-rel"/>
</dbReference>
<keyword evidence="4" id="KW-0964">Secreted</keyword>
<evidence type="ECO:0000256" key="11">
    <source>
        <dbReference type="RuleBase" id="RU000354"/>
    </source>
</evidence>
<dbReference type="FunFam" id="2.60.120.970:FF:000030">
    <property type="entry name" value="Glass bottom boat"/>
    <property type="match status" value="1"/>
</dbReference>
<dbReference type="SMART" id="SM00204">
    <property type="entry name" value="TGFB"/>
    <property type="match status" value="1"/>
</dbReference>
<organism evidence="15 16">
    <name type="scientific">Stomoxys calcitrans</name>
    <name type="common">Stable fly</name>
    <name type="synonym">Conops calcitrans</name>
    <dbReference type="NCBI Taxonomy" id="35570"/>
    <lineage>
        <taxon>Eukaryota</taxon>
        <taxon>Metazoa</taxon>
        <taxon>Ecdysozoa</taxon>
        <taxon>Arthropoda</taxon>
        <taxon>Hexapoda</taxon>
        <taxon>Insecta</taxon>
        <taxon>Pterygota</taxon>
        <taxon>Neoptera</taxon>
        <taxon>Endopterygota</taxon>
        <taxon>Diptera</taxon>
        <taxon>Brachycera</taxon>
        <taxon>Muscomorpha</taxon>
        <taxon>Muscoidea</taxon>
        <taxon>Muscidae</taxon>
        <taxon>Stomoxys</taxon>
    </lineage>
</organism>
<dbReference type="InterPro" id="IPR017948">
    <property type="entry name" value="TGFb_CS"/>
</dbReference>
<dbReference type="Pfam" id="PF00019">
    <property type="entry name" value="TGF_beta"/>
    <property type="match status" value="1"/>
</dbReference>
<evidence type="ECO:0000256" key="9">
    <source>
        <dbReference type="ARBA" id="ARBA00069249"/>
    </source>
</evidence>
<dbReference type="Gene3D" id="2.60.120.970">
    <property type="match status" value="1"/>
</dbReference>
<dbReference type="SUPFAM" id="SSF57501">
    <property type="entry name" value="Cystine-knot cytokines"/>
    <property type="match status" value="1"/>
</dbReference>
<dbReference type="InterPro" id="IPR029034">
    <property type="entry name" value="Cystine-knot_cytokine"/>
</dbReference>
<evidence type="ECO:0000256" key="12">
    <source>
        <dbReference type="SAM" id="MobiDB-lite"/>
    </source>
</evidence>
<evidence type="ECO:0000256" key="13">
    <source>
        <dbReference type="SAM" id="Phobius"/>
    </source>
</evidence>
<dbReference type="VEuPathDB" id="VectorBase:SCAU002842"/>
<dbReference type="GO" id="GO:0008083">
    <property type="term" value="F:growth factor activity"/>
    <property type="evidence" value="ECO:0007669"/>
    <property type="project" value="UniProtKB-KW"/>
</dbReference>
<dbReference type="STRING" id="35570.A0A1I8NX77"/>
<protein>
    <recommendedName>
        <fullName evidence="9">Protein 60A</fullName>
    </recommendedName>
    <alternativeName>
        <fullName evidence="10">Protein glass bottom boat</fullName>
    </alternativeName>
</protein>
<dbReference type="FunFam" id="2.10.90.10:FF:000003">
    <property type="entry name" value="Bone morphogenetic protein 5"/>
    <property type="match status" value="1"/>
</dbReference>
<dbReference type="PANTHER" id="PTHR11848">
    <property type="entry name" value="TGF-BETA FAMILY"/>
    <property type="match status" value="1"/>
</dbReference>
<keyword evidence="3" id="KW-0202">Cytokine</keyword>
<evidence type="ECO:0000256" key="1">
    <source>
        <dbReference type="ARBA" id="ARBA00004613"/>
    </source>
</evidence>
<proteinExistence type="inferred from homology"/>
<evidence type="ECO:0000256" key="8">
    <source>
        <dbReference type="ARBA" id="ARBA00023180"/>
    </source>
</evidence>
<evidence type="ECO:0000313" key="16">
    <source>
        <dbReference type="Proteomes" id="UP000095300"/>
    </source>
</evidence>
<name>A0A1I8NX77_STOCA</name>
<keyword evidence="8" id="KW-0325">Glycoprotein</keyword>
<dbReference type="CDD" id="cd13761">
    <property type="entry name" value="TGF_beta_BMP5_like"/>
    <property type="match status" value="1"/>
</dbReference>
<keyword evidence="13" id="KW-0472">Membrane</keyword>
<comment type="subcellular location">
    <subcellularLocation>
        <location evidence="1">Secreted</location>
    </subcellularLocation>
</comment>
<dbReference type="InterPro" id="IPR001839">
    <property type="entry name" value="TGF-b_C"/>
</dbReference>
<dbReference type="PANTHER" id="PTHR11848:SF310">
    <property type="entry name" value="PROTEIN 60A-RELATED"/>
    <property type="match status" value="1"/>
</dbReference>
<sequence length="460" mass="52864">MLRRNKQRTVQCSTILRTIWSSKSTLCFMSLISMFLGMSLMVCVGLNPFCSSSVLVSASQSGIYVDNGRDQTVVHHILDEEEKMAAAYDILEFLGLPDRPRRKHGHLSLRKSAPQFLLDVYHRLKEEENEDEPPTSVRSKRDLQEQENFITDLDKRAIDQSDIIMTFLNKNHHVDEIRHEHGRRLWFDVSEVPEDNYLMMAELRIYQNPAQGKWATSGRDFTINVYSIVNTNGHDLDLELLSSVNTTADYQGWLEMNVTEGLSVWLRQPKENNKGLYIGAHPLHKPEREIKLDDIGLVHPKGDDEYQPFMIGFFRGPELLKQGNKHHSRRKRDTHSRRKKKSDMGNPLMDGPGEGTRSCQMQTLYIDFKDLGWRDWIIAPEGYGAYYCSGECNFPLNAHMNATNHAIVQTLVHLLEKSKVPKPCCAPTRLGALPVLYHLNEENVNLKKYKNMVVRSCGCH</sequence>
<gene>
    <name evidence="15" type="primary">106084316</name>
</gene>
<dbReference type="GO" id="GO:0005125">
    <property type="term" value="F:cytokine activity"/>
    <property type="evidence" value="ECO:0007669"/>
    <property type="project" value="UniProtKB-KW"/>
</dbReference>
<evidence type="ECO:0000256" key="2">
    <source>
        <dbReference type="ARBA" id="ARBA00006656"/>
    </source>
</evidence>
<dbReference type="GO" id="GO:0032502">
    <property type="term" value="P:developmental process"/>
    <property type="evidence" value="ECO:0007669"/>
    <property type="project" value="UniProtKB-ARBA"/>
</dbReference>
<accession>A0A1I8NX77</accession>
<keyword evidence="13" id="KW-1133">Transmembrane helix</keyword>
<comment type="similarity">
    <text evidence="2 11">Belongs to the TGF-beta family.</text>
</comment>
<keyword evidence="5" id="KW-0732">Signal</keyword>
<dbReference type="AlphaFoldDB" id="A0A1I8NX77"/>
<keyword evidence="6 11" id="KW-0339">Growth factor</keyword>
<evidence type="ECO:0000256" key="3">
    <source>
        <dbReference type="ARBA" id="ARBA00022514"/>
    </source>
</evidence>
<dbReference type="Proteomes" id="UP000095300">
    <property type="component" value="Unassembled WGS sequence"/>
</dbReference>
<feature type="transmembrane region" description="Helical" evidence="13">
    <location>
        <begin position="26"/>
        <end position="49"/>
    </location>
</feature>
<feature type="domain" description="TGF-beta family profile" evidence="14">
    <location>
        <begin position="329"/>
        <end position="460"/>
    </location>
</feature>
<dbReference type="Gene3D" id="2.10.90.10">
    <property type="entry name" value="Cystine-knot cytokines"/>
    <property type="match status" value="1"/>
</dbReference>
<keyword evidence="16" id="KW-1185">Reference proteome</keyword>
<dbReference type="Pfam" id="PF00688">
    <property type="entry name" value="TGFb_propeptide"/>
    <property type="match status" value="1"/>
</dbReference>
<reference evidence="15" key="1">
    <citation type="submission" date="2020-05" db="UniProtKB">
        <authorList>
            <consortium name="EnsemblMetazoa"/>
        </authorList>
    </citation>
    <scope>IDENTIFICATION</scope>
    <source>
        <strain evidence="15">USDA</strain>
    </source>
</reference>
<dbReference type="GO" id="GO:0005615">
    <property type="term" value="C:extracellular space"/>
    <property type="evidence" value="ECO:0007669"/>
    <property type="project" value="UniProtKB-KW"/>
</dbReference>
<keyword evidence="7" id="KW-1015">Disulfide bond</keyword>
<evidence type="ECO:0000256" key="10">
    <source>
        <dbReference type="ARBA" id="ARBA00079940"/>
    </source>
</evidence>